<reference evidence="3" key="1">
    <citation type="submission" date="2015-09" db="EMBL/GenBank/DDBJ databases">
        <title>Whole genome sequence of Pseudomonas fluorescens FW300-N2E3.</title>
        <authorList>
            <person name="Ray J."/>
            <person name="Melnyk R."/>
            <person name="Deutschbauer A."/>
        </authorList>
    </citation>
    <scope>NUCLEOTIDE SEQUENCE [LARGE SCALE GENOMIC DNA]</scope>
    <source>
        <strain evidence="3">FW300-N2E3</strain>
    </source>
</reference>
<evidence type="ECO:0000313" key="2">
    <source>
        <dbReference type="EMBL" id="ALI05200.1"/>
    </source>
</evidence>
<proteinExistence type="predicted"/>
<evidence type="ECO:0000313" key="3">
    <source>
        <dbReference type="Proteomes" id="UP000066487"/>
    </source>
</evidence>
<gene>
    <name evidence="2" type="ORF">AO353_27290</name>
</gene>
<sequence>MGSPDCTIPEGAKEITDEQHAELVSAQNNGRLIVPDADGYPIAIDPPPPSEEELAAAERVWRDQRLSETDGVVTRHRDELEEGVEPTLTAAQYTELQAYRRALRNWPEAGEFPLIEHRPPTLLWLAGQLQ</sequence>
<dbReference type="InterPro" id="IPR031893">
    <property type="entry name" value="Phage_tail_APC"/>
</dbReference>
<feature type="domain" description="Phage tail assembly chaperone-like" evidence="1">
    <location>
        <begin position="55"/>
        <end position="115"/>
    </location>
</feature>
<organism evidence="2 3">
    <name type="scientific">Pseudomonas fluorescens</name>
    <dbReference type="NCBI Taxonomy" id="294"/>
    <lineage>
        <taxon>Bacteria</taxon>
        <taxon>Pseudomonadati</taxon>
        <taxon>Pseudomonadota</taxon>
        <taxon>Gammaproteobacteria</taxon>
        <taxon>Pseudomonadales</taxon>
        <taxon>Pseudomonadaceae</taxon>
        <taxon>Pseudomonas</taxon>
    </lineage>
</organism>
<dbReference type="AlphaFoldDB" id="A0A0N9W1M7"/>
<reference evidence="2 3" key="2">
    <citation type="journal article" date="2018" name="Nature">
        <title>Mutant phenotypes for thousands of bacterial genes of unknown function.</title>
        <authorList>
            <person name="Price M.N."/>
            <person name="Wetmore K.M."/>
            <person name="Waters R.J."/>
            <person name="Callaghan M."/>
            <person name="Ray J."/>
            <person name="Liu H."/>
            <person name="Kuehl J.V."/>
            <person name="Melnyk R.A."/>
            <person name="Lamson J.S."/>
            <person name="Suh Y."/>
            <person name="Carlson H.K."/>
            <person name="Esquivel Z."/>
            <person name="Sadeeshkumar H."/>
            <person name="Chakraborty R."/>
            <person name="Zane G.M."/>
            <person name="Rubin B.E."/>
            <person name="Wall J.D."/>
            <person name="Visel A."/>
            <person name="Bristow J."/>
            <person name="Blow M.J."/>
            <person name="Arkin A.P."/>
            <person name="Deutschbauer A.M."/>
        </authorList>
    </citation>
    <scope>NUCLEOTIDE SEQUENCE [LARGE SCALE GENOMIC DNA]</scope>
    <source>
        <strain evidence="2 3">FW300-N2E3</strain>
    </source>
</reference>
<protein>
    <submittedName>
        <fullName evidence="2">Phage tail protein</fullName>
    </submittedName>
</protein>
<evidence type="ECO:0000259" key="1">
    <source>
        <dbReference type="Pfam" id="PF16778"/>
    </source>
</evidence>
<accession>A0A0N9W1M7</accession>
<name>A0A0N9W1M7_PSEFL</name>
<dbReference type="EMBL" id="CP012830">
    <property type="protein sequence ID" value="ALI05200.1"/>
    <property type="molecule type" value="Genomic_DNA"/>
</dbReference>
<dbReference type="Pfam" id="PF16778">
    <property type="entry name" value="Phage_tail_APC"/>
    <property type="match status" value="1"/>
</dbReference>
<dbReference type="Proteomes" id="UP000066487">
    <property type="component" value="Chromosome"/>
</dbReference>